<dbReference type="InParanoid" id="C5K5Q4"/>
<dbReference type="GeneID" id="9053729"/>
<organism evidence="2">
    <name type="scientific">Perkinsus marinus (strain ATCC 50983 / TXsc)</name>
    <dbReference type="NCBI Taxonomy" id="423536"/>
    <lineage>
        <taxon>Eukaryota</taxon>
        <taxon>Sar</taxon>
        <taxon>Alveolata</taxon>
        <taxon>Perkinsozoa</taxon>
        <taxon>Perkinsea</taxon>
        <taxon>Perkinsida</taxon>
        <taxon>Perkinsidae</taxon>
        <taxon>Perkinsus</taxon>
    </lineage>
</organism>
<protein>
    <submittedName>
        <fullName evidence="1">Uncharacterized protein</fullName>
    </submittedName>
</protein>
<evidence type="ECO:0000313" key="2">
    <source>
        <dbReference type="Proteomes" id="UP000007800"/>
    </source>
</evidence>
<sequence>MIKGRSTGGGDSGGIQQQYDASQLLALKVCKDDTGWMDISWGVQAVVSR</sequence>
<dbReference type="EMBL" id="GG670703">
    <property type="protein sequence ID" value="EER20211.1"/>
    <property type="molecule type" value="Genomic_DNA"/>
</dbReference>
<accession>C5K5Q4</accession>
<evidence type="ECO:0000313" key="1">
    <source>
        <dbReference type="EMBL" id="EER20211.1"/>
    </source>
</evidence>
<name>C5K5Q4_PERM5</name>
<reference evidence="1 2" key="1">
    <citation type="submission" date="2008-07" db="EMBL/GenBank/DDBJ databases">
        <authorList>
            <person name="El-Sayed N."/>
            <person name="Caler E."/>
            <person name="Inman J."/>
            <person name="Amedeo P."/>
            <person name="Hass B."/>
            <person name="Wortman J."/>
        </authorList>
    </citation>
    <scope>NUCLEOTIDE SEQUENCE [LARGE SCALE GENOMIC DNA]</scope>
    <source>
        <strain evidence="2">ATCC 50983 / TXsc</strain>
    </source>
</reference>
<dbReference type="AlphaFoldDB" id="C5K5Q4"/>
<proteinExistence type="predicted"/>
<keyword evidence="2" id="KW-1185">Reference proteome</keyword>
<gene>
    <name evidence="1" type="ORF">Pmar_PMAR015210</name>
</gene>
<dbReference type="Proteomes" id="UP000007800">
    <property type="component" value="Unassembled WGS sequence"/>
</dbReference>
<dbReference type="RefSeq" id="XP_002788415.1">
    <property type="nucleotide sequence ID" value="XM_002788369.1"/>
</dbReference>